<dbReference type="Pfam" id="PF01757">
    <property type="entry name" value="Acyl_transf_3"/>
    <property type="match status" value="1"/>
</dbReference>
<keyword evidence="4" id="KW-0012">Acyltransferase</keyword>
<dbReference type="Proteomes" id="UP001168540">
    <property type="component" value="Unassembled WGS sequence"/>
</dbReference>
<keyword evidence="1" id="KW-1133">Transmembrane helix</keyword>
<dbReference type="EMBL" id="JAUEDK010000069">
    <property type="protein sequence ID" value="MDN0077468.1"/>
    <property type="molecule type" value="Genomic_DNA"/>
</dbReference>
<keyword evidence="1" id="KW-0812">Transmembrane</keyword>
<name>A0ABT7XUQ4_9NEIS</name>
<evidence type="ECO:0000313" key="4">
    <source>
        <dbReference type="EMBL" id="MDN0077468.1"/>
    </source>
</evidence>
<dbReference type="InterPro" id="IPR002656">
    <property type="entry name" value="Acyl_transf_3_dom"/>
</dbReference>
<feature type="transmembrane region" description="Helical" evidence="1">
    <location>
        <begin position="170"/>
        <end position="186"/>
    </location>
</feature>
<feature type="transmembrane region" description="Helical" evidence="1">
    <location>
        <begin position="351"/>
        <end position="370"/>
    </location>
</feature>
<feature type="transmembrane region" description="Helical" evidence="1">
    <location>
        <begin position="144"/>
        <end position="163"/>
    </location>
</feature>
<feature type="transmembrane region" description="Helical" evidence="1">
    <location>
        <begin position="40"/>
        <end position="60"/>
    </location>
</feature>
<dbReference type="GO" id="GO:0016746">
    <property type="term" value="F:acyltransferase activity"/>
    <property type="evidence" value="ECO:0007669"/>
    <property type="project" value="UniProtKB-KW"/>
</dbReference>
<reference evidence="4" key="1">
    <citation type="submission" date="2023-06" db="EMBL/GenBank/DDBJ databases">
        <authorList>
            <person name="Zhang S."/>
        </authorList>
    </citation>
    <scope>NUCLEOTIDE SEQUENCE</scope>
    <source>
        <strain evidence="4">SG2303</strain>
    </source>
</reference>
<organism evidence="4 5">
    <name type="scientific">Crenobacter oryzisoli</name>
    <dbReference type="NCBI Taxonomy" id="3056844"/>
    <lineage>
        <taxon>Bacteria</taxon>
        <taxon>Pseudomonadati</taxon>
        <taxon>Pseudomonadota</taxon>
        <taxon>Betaproteobacteria</taxon>
        <taxon>Neisseriales</taxon>
        <taxon>Neisseriaceae</taxon>
        <taxon>Crenobacter</taxon>
    </lineage>
</organism>
<evidence type="ECO:0000259" key="2">
    <source>
        <dbReference type="Pfam" id="PF01757"/>
    </source>
</evidence>
<sequence>MSHRSTLEKGFYRPDIDGLRGIAVLLVVLCHAGFTQFKGGFIGVDIFFVISGFIVSTTIIPNIEQNKLSLVDFYAKRAKRLLPSLYLVCITTFLFSSLFLLPQNLIEVAKNIGYISIFSSNIYLSHQTGYFAPQATDLPLLHTWSLSVEEQFYLILPAALIALLPRGRRFTIVAFGILSLASLYVSETNTSHGNEAAYYLFQNRAFEFLLGVILALCLGQAKAARKWPFDILLLVGLIALGTITYTYSEKTPFPGWHALIPCGAALILIFAGNRTAFFRIFLDNKPLVYAGKISYCLYLWHWPVIFAFNRFGYDSIYGHSVAILISTGLAILTHHLIEKPFRYSATPNKKALLRLMLSPILLSGALIIIGKNTDRFLFLYPEKVVSYYKDAGDLWEAPREKYCWQKIGISNSQQCRLGHEDATPNSVLWGDSHAYHFVNFIDNIGKEKQLTIHDIAYSECPPIANMSATSNDSHYKDNNSRCKIHDKNAMEYILKEPAIRYVFMSAVWHSYQNSGTDQNATYGIGFHPGEFEKELQTTIQQLESAGKQVVILDDIPTIPKSMVNCQAYNELFLPVKQQNCSYPEKLADGNYLSVQDMFGRIKKTNPKVSIINTFNVLCSNGICRTSFGQVPAYRYDDIGHLGVSASKIFFDEYMRRNPGELDKLFPARHNEHIGQKL</sequence>
<feature type="domain" description="SGNH" evidence="3">
    <location>
        <begin position="412"/>
        <end position="652"/>
    </location>
</feature>
<accession>A0ABT7XUQ4</accession>
<feature type="transmembrane region" description="Helical" evidence="1">
    <location>
        <begin position="81"/>
        <end position="101"/>
    </location>
</feature>
<dbReference type="Pfam" id="PF19040">
    <property type="entry name" value="SGNH"/>
    <property type="match status" value="1"/>
</dbReference>
<feature type="transmembrane region" description="Helical" evidence="1">
    <location>
        <begin position="231"/>
        <end position="248"/>
    </location>
</feature>
<dbReference type="EC" id="2.3.1.-" evidence="4"/>
<dbReference type="PANTHER" id="PTHR23028:SF53">
    <property type="entry name" value="ACYL_TRANSF_3 DOMAIN-CONTAINING PROTEIN"/>
    <property type="match status" value="1"/>
</dbReference>
<evidence type="ECO:0000256" key="1">
    <source>
        <dbReference type="SAM" id="Phobius"/>
    </source>
</evidence>
<feature type="transmembrane region" description="Helical" evidence="1">
    <location>
        <begin position="317"/>
        <end position="337"/>
    </location>
</feature>
<evidence type="ECO:0000259" key="3">
    <source>
        <dbReference type="Pfam" id="PF19040"/>
    </source>
</evidence>
<feature type="transmembrane region" description="Helical" evidence="1">
    <location>
        <begin position="18"/>
        <end position="34"/>
    </location>
</feature>
<proteinExistence type="predicted"/>
<keyword evidence="1" id="KW-0472">Membrane</keyword>
<dbReference type="PANTHER" id="PTHR23028">
    <property type="entry name" value="ACETYLTRANSFERASE"/>
    <property type="match status" value="1"/>
</dbReference>
<feature type="transmembrane region" description="Helical" evidence="1">
    <location>
        <begin position="254"/>
        <end position="272"/>
    </location>
</feature>
<gene>
    <name evidence="4" type="ORF">QU481_21835</name>
</gene>
<feature type="transmembrane region" description="Helical" evidence="1">
    <location>
        <begin position="198"/>
        <end position="219"/>
    </location>
</feature>
<keyword evidence="5" id="KW-1185">Reference proteome</keyword>
<dbReference type="RefSeq" id="WP_289832105.1">
    <property type="nucleotide sequence ID" value="NZ_JAUEDK010000069.1"/>
</dbReference>
<dbReference type="InterPro" id="IPR050879">
    <property type="entry name" value="Acyltransferase_3"/>
</dbReference>
<protein>
    <submittedName>
        <fullName evidence="4">Acyltransferase family protein</fullName>
        <ecNumber evidence="4">2.3.1.-</ecNumber>
    </submittedName>
</protein>
<comment type="caution">
    <text evidence="4">The sequence shown here is derived from an EMBL/GenBank/DDBJ whole genome shotgun (WGS) entry which is preliminary data.</text>
</comment>
<evidence type="ECO:0000313" key="5">
    <source>
        <dbReference type="Proteomes" id="UP001168540"/>
    </source>
</evidence>
<feature type="domain" description="Acyltransferase 3" evidence="2">
    <location>
        <begin position="15"/>
        <end position="326"/>
    </location>
</feature>
<dbReference type="InterPro" id="IPR043968">
    <property type="entry name" value="SGNH"/>
</dbReference>
<keyword evidence="4" id="KW-0808">Transferase</keyword>
<feature type="transmembrane region" description="Helical" evidence="1">
    <location>
        <begin position="293"/>
        <end position="311"/>
    </location>
</feature>